<dbReference type="Gene3D" id="2.170.270.10">
    <property type="entry name" value="SET domain"/>
    <property type="match status" value="1"/>
</dbReference>
<dbReference type="PANTHER" id="PTHR46167">
    <property type="entry name" value="N-LYSINE METHYLTRANSFERASE KMT5A"/>
    <property type="match status" value="1"/>
</dbReference>
<dbReference type="GO" id="GO:0005634">
    <property type="term" value="C:nucleus"/>
    <property type="evidence" value="ECO:0007669"/>
    <property type="project" value="TreeGrafter"/>
</dbReference>
<dbReference type="SMART" id="SM00317">
    <property type="entry name" value="SET"/>
    <property type="match status" value="1"/>
</dbReference>
<reference evidence="2" key="2">
    <citation type="submission" date="2022-10" db="EMBL/GenBank/DDBJ databases">
        <authorList>
            <consortium name="ENA_rothamsted_submissions"/>
            <consortium name="culmorum"/>
            <person name="King R."/>
        </authorList>
    </citation>
    <scope>NUCLEOTIDE SEQUENCE</scope>
</reference>
<dbReference type="InterPro" id="IPR051760">
    <property type="entry name" value="KMT5A"/>
</dbReference>
<feature type="domain" description="SET" evidence="1">
    <location>
        <begin position="71"/>
        <end position="156"/>
    </location>
</feature>
<organism evidence="2 3">
    <name type="scientific">Phaedon cochleariae</name>
    <name type="common">Mustard beetle</name>
    <dbReference type="NCBI Taxonomy" id="80249"/>
    <lineage>
        <taxon>Eukaryota</taxon>
        <taxon>Metazoa</taxon>
        <taxon>Ecdysozoa</taxon>
        <taxon>Arthropoda</taxon>
        <taxon>Hexapoda</taxon>
        <taxon>Insecta</taxon>
        <taxon>Pterygota</taxon>
        <taxon>Neoptera</taxon>
        <taxon>Endopterygota</taxon>
        <taxon>Coleoptera</taxon>
        <taxon>Polyphaga</taxon>
        <taxon>Cucujiformia</taxon>
        <taxon>Chrysomeloidea</taxon>
        <taxon>Chrysomelidae</taxon>
        <taxon>Chrysomelinae</taxon>
        <taxon>Chrysomelini</taxon>
        <taxon>Phaedon</taxon>
    </lineage>
</organism>
<dbReference type="AlphaFoldDB" id="A0A9N9X3G0"/>
<evidence type="ECO:0000313" key="3">
    <source>
        <dbReference type="Proteomes" id="UP001153737"/>
    </source>
</evidence>
<evidence type="ECO:0000259" key="1">
    <source>
        <dbReference type="PROSITE" id="PS50280"/>
    </source>
</evidence>
<dbReference type="GO" id="GO:0042799">
    <property type="term" value="F:histone H4K20 methyltransferase activity"/>
    <property type="evidence" value="ECO:0007669"/>
    <property type="project" value="TreeGrafter"/>
</dbReference>
<dbReference type="Pfam" id="PF00856">
    <property type="entry name" value="SET"/>
    <property type="match status" value="1"/>
</dbReference>
<dbReference type="SUPFAM" id="SSF82199">
    <property type="entry name" value="SET domain"/>
    <property type="match status" value="1"/>
</dbReference>
<dbReference type="InterPro" id="IPR001214">
    <property type="entry name" value="SET_dom"/>
</dbReference>
<reference evidence="2" key="1">
    <citation type="submission" date="2022-01" db="EMBL/GenBank/DDBJ databases">
        <authorList>
            <person name="King R."/>
        </authorList>
    </citation>
    <scope>NUCLEOTIDE SEQUENCE</scope>
</reference>
<dbReference type="InterPro" id="IPR046341">
    <property type="entry name" value="SET_dom_sf"/>
</dbReference>
<evidence type="ECO:0000313" key="2">
    <source>
        <dbReference type="EMBL" id="CAG9820597.1"/>
    </source>
</evidence>
<dbReference type="GO" id="GO:0005700">
    <property type="term" value="C:polytene chromosome"/>
    <property type="evidence" value="ECO:0007669"/>
    <property type="project" value="TreeGrafter"/>
</dbReference>
<sequence>MEADIIGIELRNDSSEENIGRKAAADPLPPLHVPKARRRLKNVRAQNQPTLTEYFPVRRSVRRCKKTVLEEKQQLLEDAVRSGREDGLLVLRRLTKLKVNPSIDATAETGRLGRLVNHSRNGNLVTRTISIDNIPRLVLVAKDDIRKGEEVLYDYGDRSKESLIHHPWLAN</sequence>
<protein>
    <recommendedName>
        <fullName evidence="1">SET domain-containing protein</fullName>
    </recommendedName>
</protein>
<accession>A0A9N9X3G0</accession>
<dbReference type="PANTHER" id="PTHR46167:SF1">
    <property type="entry name" value="N-LYSINE METHYLTRANSFERASE KMT5A"/>
    <property type="match status" value="1"/>
</dbReference>
<dbReference type="GO" id="GO:0043516">
    <property type="term" value="P:regulation of DNA damage response, signal transduction by p53 class mediator"/>
    <property type="evidence" value="ECO:0007669"/>
    <property type="project" value="TreeGrafter"/>
</dbReference>
<name>A0A9N9X3G0_PHACE</name>
<dbReference type="Proteomes" id="UP001153737">
    <property type="component" value="Chromosome 4"/>
</dbReference>
<dbReference type="EMBL" id="OU896710">
    <property type="protein sequence ID" value="CAG9820597.1"/>
    <property type="molecule type" value="Genomic_DNA"/>
</dbReference>
<dbReference type="PROSITE" id="PS50280">
    <property type="entry name" value="SET"/>
    <property type="match status" value="1"/>
</dbReference>
<proteinExistence type="predicted"/>
<dbReference type="OrthoDB" id="5560686at2759"/>
<keyword evidence="3" id="KW-1185">Reference proteome</keyword>
<gene>
    <name evidence="2" type="ORF">PHAECO_LOCUS8304</name>
</gene>
<dbReference type="GO" id="GO:0006357">
    <property type="term" value="P:regulation of transcription by RNA polymerase II"/>
    <property type="evidence" value="ECO:0007669"/>
    <property type="project" value="TreeGrafter"/>
</dbReference>